<reference evidence="2 3" key="1">
    <citation type="journal article" date="2013" name="Genome Announc.">
        <title>Draft Genome Sequence of Methylophaga lonarensis MPLT, a Haloalkaliphilic (Non-Methane-Utilizing) Methylotroph.</title>
        <authorList>
            <person name="Shetty S.A."/>
            <person name="Marathe N.P."/>
            <person name="Munot H."/>
            <person name="Antony C.P."/>
            <person name="Dhotre D.P."/>
            <person name="Murrell J.C."/>
            <person name="Shouche Y.S."/>
        </authorList>
    </citation>
    <scope>NUCLEOTIDE SEQUENCE [LARGE SCALE GENOMIC DNA]</scope>
    <source>
        <strain evidence="2 3">MPL</strain>
    </source>
</reference>
<dbReference type="PATRIC" id="fig|1286106.3.peg.580"/>
<name>M7P2W4_9GAMM</name>
<dbReference type="PANTHER" id="PTHR34219">
    <property type="entry name" value="IRON-REGULATED INNER MEMBRANE PROTEIN-RELATED"/>
    <property type="match status" value="1"/>
</dbReference>
<keyword evidence="1" id="KW-0472">Membrane</keyword>
<feature type="transmembrane region" description="Helical" evidence="1">
    <location>
        <begin position="123"/>
        <end position="146"/>
    </location>
</feature>
<organism evidence="2 3">
    <name type="scientific">Methylophaga lonarensis MPL</name>
    <dbReference type="NCBI Taxonomy" id="1286106"/>
    <lineage>
        <taxon>Bacteria</taxon>
        <taxon>Pseudomonadati</taxon>
        <taxon>Pseudomonadota</taxon>
        <taxon>Gammaproteobacteria</taxon>
        <taxon>Thiotrichales</taxon>
        <taxon>Piscirickettsiaceae</taxon>
        <taxon>Methylophaga</taxon>
    </lineage>
</organism>
<accession>M7P2W4</accession>
<proteinExistence type="predicted"/>
<protein>
    <submittedName>
        <fullName evidence="2">PepSY-associated TM helix domain-containing protein</fullName>
    </submittedName>
</protein>
<gene>
    <name evidence="2" type="ORF">MPL1_02913</name>
</gene>
<dbReference type="eggNOG" id="COG3182">
    <property type="taxonomic scope" value="Bacteria"/>
</dbReference>
<evidence type="ECO:0000313" key="2">
    <source>
        <dbReference type="EMBL" id="EMR13846.1"/>
    </source>
</evidence>
<dbReference type="AlphaFoldDB" id="M7P2W4"/>
<dbReference type="STRING" id="1286106.MPL1_02913"/>
<dbReference type="EMBL" id="APHR01000013">
    <property type="protein sequence ID" value="EMR13846.1"/>
    <property type="molecule type" value="Genomic_DNA"/>
</dbReference>
<sequence>MLGLTGSILAFYPELDRWLNPELVVEVPAESSAFQLQPVLEKLQATHPHRPDVWRLELPAHADYAITARYYNPEETAGQSFAPLMVAINPYTQQIINERFWGDYAVTWIYNLHYSLLLGSNGILLIAIIGLLLLVSITSGLILWWPSKQRLKSALKIRLRHGFARKVYDIHTLTAIYSSLLLLVIIVTGVMLAQPQWFTPLINQLSPLEQHPSPRVTERSEAFLSLDEIHKIAEAAFPNARMRWIQTPGDSDGVFFVRMQQAAEPGQRFPKSLLWINPYTGEILHKFDPTNVASGDTVMNWLHPLHNGEAFGVAGRSVIALSGLLPLVLLVSGYLRWRQKRRARHFRNQALVR</sequence>
<keyword evidence="3" id="KW-1185">Reference proteome</keyword>
<evidence type="ECO:0000313" key="3">
    <source>
        <dbReference type="Proteomes" id="UP000012019"/>
    </source>
</evidence>
<keyword evidence="1" id="KW-1133">Transmembrane helix</keyword>
<dbReference type="Proteomes" id="UP000012019">
    <property type="component" value="Unassembled WGS sequence"/>
</dbReference>
<comment type="caution">
    <text evidence="2">The sequence shown here is derived from an EMBL/GenBank/DDBJ whole genome shotgun (WGS) entry which is preliminary data.</text>
</comment>
<feature type="transmembrane region" description="Helical" evidence="1">
    <location>
        <begin position="167"/>
        <end position="193"/>
    </location>
</feature>
<keyword evidence="1" id="KW-0812">Transmembrane</keyword>
<feature type="transmembrane region" description="Helical" evidence="1">
    <location>
        <begin position="318"/>
        <end position="337"/>
    </location>
</feature>
<dbReference type="InterPro" id="IPR005625">
    <property type="entry name" value="PepSY-ass_TM"/>
</dbReference>
<evidence type="ECO:0000256" key="1">
    <source>
        <dbReference type="SAM" id="Phobius"/>
    </source>
</evidence>
<dbReference type="Pfam" id="PF03929">
    <property type="entry name" value="PepSY_TM"/>
    <property type="match status" value="1"/>
</dbReference>